<protein>
    <recommendedName>
        <fullName evidence="1">DUF4142 domain-containing protein</fullName>
    </recommendedName>
</protein>
<accession>A0A6J4TLQ3</accession>
<dbReference type="Pfam" id="PF13628">
    <property type="entry name" value="DUF4142"/>
    <property type="match status" value="1"/>
</dbReference>
<gene>
    <name evidence="2" type="ORF">AVDCRST_MAG91-2590</name>
</gene>
<organism evidence="2">
    <name type="scientific">uncultured Sphingomonadaceae bacterium</name>
    <dbReference type="NCBI Taxonomy" id="169976"/>
    <lineage>
        <taxon>Bacteria</taxon>
        <taxon>Pseudomonadati</taxon>
        <taxon>Pseudomonadota</taxon>
        <taxon>Alphaproteobacteria</taxon>
        <taxon>Sphingomonadales</taxon>
        <taxon>Sphingomonadaceae</taxon>
        <taxon>environmental samples</taxon>
    </lineage>
</organism>
<dbReference type="PANTHER" id="PTHR38593:SF1">
    <property type="entry name" value="BLR2558 PROTEIN"/>
    <property type="match status" value="1"/>
</dbReference>
<evidence type="ECO:0000313" key="2">
    <source>
        <dbReference type="EMBL" id="CAA9526762.1"/>
    </source>
</evidence>
<dbReference type="PANTHER" id="PTHR38593">
    <property type="entry name" value="BLR2558 PROTEIN"/>
    <property type="match status" value="1"/>
</dbReference>
<evidence type="ECO:0000259" key="1">
    <source>
        <dbReference type="Pfam" id="PF13628"/>
    </source>
</evidence>
<dbReference type="Gene3D" id="1.20.1260.10">
    <property type="match status" value="1"/>
</dbReference>
<dbReference type="InterPro" id="IPR012347">
    <property type="entry name" value="Ferritin-like"/>
</dbReference>
<dbReference type="PROSITE" id="PS51257">
    <property type="entry name" value="PROKAR_LIPOPROTEIN"/>
    <property type="match status" value="1"/>
</dbReference>
<dbReference type="AlphaFoldDB" id="A0A6J4TLQ3"/>
<name>A0A6J4TLQ3_9SPHN</name>
<feature type="domain" description="DUF4142" evidence="1">
    <location>
        <begin position="40"/>
        <end position="170"/>
    </location>
</feature>
<sequence>MLRSIILAATASLGLVACTNMGMGPAPMAMRGGMPVDRMGFTQMAASSDLFEIQSSQLALSRSQTPPIRQFAQMMINDHSRMSQQLMAAAQASGVPPMTPRLLPPHAAMLQRLQGARNFDNAYAREQVMAHEMALRLHQNYAARGDAPALRSVAAAAVPGVSQHLQLARQWPRR</sequence>
<dbReference type="InterPro" id="IPR025419">
    <property type="entry name" value="DUF4142"/>
</dbReference>
<proteinExistence type="predicted"/>
<reference evidence="2" key="1">
    <citation type="submission" date="2020-02" db="EMBL/GenBank/DDBJ databases">
        <authorList>
            <person name="Meier V. D."/>
        </authorList>
    </citation>
    <scope>NUCLEOTIDE SEQUENCE</scope>
    <source>
        <strain evidence="2">AVDCRST_MAG91</strain>
    </source>
</reference>
<dbReference type="EMBL" id="CADCVX010000461">
    <property type="protein sequence ID" value="CAA9526762.1"/>
    <property type="molecule type" value="Genomic_DNA"/>
</dbReference>